<evidence type="ECO:0000256" key="2">
    <source>
        <dbReference type="ARBA" id="ARBA00022737"/>
    </source>
</evidence>
<keyword evidence="9" id="KW-1185">Reference proteome</keyword>
<dbReference type="AlphaFoldDB" id="A0A2A2LCM1"/>
<comment type="caution">
    <text evidence="8">The sequence shown here is derived from an EMBL/GenBank/DDBJ whole genome shotgun (WGS) entry which is preliminary data.</text>
</comment>
<dbReference type="Gene3D" id="3.30.300.90">
    <property type="entry name" value="BolA-like"/>
    <property type="match status" value="1"/>
</dbReference>
<dbReference type="PANTHER" id="PTHR24119:SF0">
    <property type="entry name" value="ACYL-COA-BINDING DOMAIN-CONTAINING PROTEIN 6"/>
    <property type="match status" value="1"/>
</dbReference>
<feature type="repeat" description="ANK" evidence="5">
    <location>
        <begin position="306"/>
        <end position="338"/>
    </location>
</feature>
<dbReference type="InterPro" id="IPR022408">
    <property type="entry name" value="Acyl-CoA-binding_prot_CS"/>
</dbReference>
<name>A0A2A2LCM1_9BILA</name>
<dbReference type="PRINTS" id="PR01415">
    <property type="entry name" value="ANKYRIN"/>
</dbReference>
<dbReference type="SUPFAM" id="SSF47027">
    <property type="entry name" value="Acyl-CoA binding protein"/>
    <property type="match status" value="1"/>
</dbReference>
<feature type="compositionally biased region" description="Acidic residues" evidence="6">
    <location>
        <begin position="227"/>
        <end position="241"/>
    </location>
</feature>
<dbReference type="InterPro" id="IPR036770">
    <property type="entry name" value="Ankyrin_rpt-contain_sf"/>
</dbReference>
<dbReference type="InterPro" id="IPR014352">
    <property type="entry name" value="FERM/acyl-CoA-bd_prot_sf"/>
</dbReference>
<protein>
    <recommendedName>
        <fullName evidence="1">Acyl-CoA-binding domain-containing protein 6</fullName>
    </recommendedName>
</protein>
<dbReference type="OrthoDB" id="10254927at2759"/>
<keyword evidence="2" id="KW-0677">Repeat</keyword>
<dbReference type="PRINTS" id="PR00689">
    <property type="entry name" value="ACOABINDINGP"/>
</dbReference>
<dbReference type="Gene3D" id="1.20.80.10">
    <property type="match status" value="1"/>
</dbReference>
<dbReference type="GO" id="GO:0000062">
    <property type="term" value="F:fatty-acyl-CoA binding"/>
    <property type="evidence" value="ECO:0007669"/>
    <property type="project" value="InterPro"/>
</dbReference>
<dbReference type="PROSITE" id="PS51228">
    <property type="entry name" value="ACB_2"/>
    <property type="match status" value="1"/>
</dbReference>
<evidence type="ECO:0000256" key="1">
    <source>
        <dbReference type="ARBA" id="ARBA00018419"/>
    </source>
</evidence>
<reference evidence="8 9" key="1">
    <citation type="journal article" date="2017" name="Curr. Biol.">
        <title>Genome architecture and evolution of a unichromosomal asexual nematode.</title>
        <authorList>
            <person name="Fradin H."/>
            <person name="Zegar C."/>
            <person name="Gutwein M."/>
            <person name="Lucas J."/>
            <person name="Kovtun M."/>
            <person name="Corcoran D."/>
            <person name="Baugh L.R."/>
            <person name="Kiontke K."/>
            <person name="Gunsalus K."/>
            <person name="Fitch D.H."/>
            <person name="Piano F."/>
        </authorList>
    </citation>
    <scope>NUCLEOTIDE SEQUENCE [LARGE SCALE GENOMIC DNA]</scope>
    <source>
        <strain evidence="8">PF1309</strain>
    </source>
</reference>
<dbReference type="PANTHER" id="PTHR24119">
    <property type="entry name" value="ACYL-COA-BINDING DOMAIN-CONTAINING PROTEIN 6"/>
    <property type="match status" value="1"/>
</dbReference>
<dbReference type="PROSITE" id="PS00880">
    <property type="entry name" value="ACB_1"/>
    <property type="match status" value="1"/>
</dbReference>
<proteinExistence type="predicted"/>
<dbReference type="InterPro" id="IPR036065">
    <property type="entry name" value="BolA-like_sf"/>
</dbReference>
<dbReference type="InterPro" id="IPR035984">
    <property type="entry name" value="Acyl-CoA-binding_sf"/>
</dbReference>
<dbReference type="STRING" id="2018661.A0A2A2LCM1"/>
<dbReference type="InterPro" id="IPR000582">
    <property type="entry name" value="Acyl-CoA-binding_protein"/>
</dbReference>
<dbReference type="SUPFAM" id="SSF82657">
    <property type="entry name" value="BolA-like"/>
    <property type="match status" value="1"/>
</dbReference>
<evidence type="ECO:0000256" key="5">
    <source>
        <dbReference type="PROSITE-ProRule" id="PRU00023"/>
    </source>
</evidence>
<keyword evidence="4" id="KW-0446">Lipid-binding</keyword>
<dbReference type="Proteomes" id="UP000218231">
    <property type="component" value="Unassembled WGS sequence"/>
</dbReference>
<gene>
    <name evidence="8" type="ORF">WR25_14450</name>
</gene>
<evidence type="ECO:0000313" key="8">
    <source>
        <dbReference type="EMBL" id="PAV84021.1"/>
    </source>
</evidence>
<dbReference type="SUPFAM" id="SSF48403">
    <property type="entry name" value="Ankyrin repeat"/>
    <property type="match status" value="1"/>
</dbReference>
<feature type="region of interest" description="Disordered" evidence="6">
    <location>
        <begin position="206"/>
        <end position="241"/>
    </location>
</feature>
<evidence type="ECO:0000313" key="9">
    <source>
        <dbReference type="Proteomes" id="UP000218231"/>
    </source>
</evidence>
<accession>A0A2A2LCM1</accession>
<sequence length="358" mass="40097">MKENTKKNTPLFIHFIYFEDSIAATQYTSLPSIITINRTTFKNTPMCTLNYDVVDESDGCGAKFRIEIVSEQFKGQTTIKNHRLVQMFIVGLRRCWNNYRAKPSKEGAVPVQADEDIDPELMAQFDAAASFLPAIASKLSSADLMSLYALYKQATCGPAIASEKPSVFDVRARAKYDAWASLGNALSRENAMRNYIEKLTGFGWQPGEQPSHSKQGWGMRPSRMAMDEEEDEPRNDSEESQWFDAARADDVEKIQILLLKKPNLLEATDEYLGMTALHFAVDAGSEQVVEWLIDETNVDVNRQDPQGNTALHFAALCGRSNIAQLLISNGGDKNIANDDGQLPWECTDEEPLIEILRP</sequence>
<evidence type="ECO:0000256" key="6">
    <source>
        <dbReference type="SAM" id="MobiDB-lite"/>
    </source>
</evidence>
<feature type="domain" description="ACB" evidence="7">
    <location>
        <begin position="121"/>
        <end position="208"/>
    </location>
</feature>
<dbReference type="PROSITE" id="PS50297">
    <property type="entry name" value="ANK_REP_REGION"/>
    <property type="match status" value="2"/>
</dbReference>
<feature type="repeat" description="ANK" evidence="5">
    <location>
        <begin position="272"/>
        <end position="294"/>
    </location>
</feature>
<organism evidence="8 9">
    <name type="scientific">Diploscapter pachys</name>
    <dbReference type="NCBI Taxonomy" id="2018661"/>
    <lineage>
        <taxon>Eukaryota</taxon>
        <taxon>Metazoa</taxon>
        <taxon>Ecdysozoa</taxon>
        <taxon>Nematoda</taxon>
        <taxon>Chromadorea</taxon>
        <taxon>Rhabditida</taxon>
        <taxon>Rhabditina</taxon>
        <taxon>Rhabditomorpha</taxon>
        <taxon>Rhabditoidea</taxon>
        <taxon>Rhabditidae</taxon>
        <taxon>Diploscapter</taxon>
    </lineage>
</organism>
<dbReference type="PROSITE" id="PS50088">
    <property type="entry name" value="ANK_REPEAT"/>
    <property type="match status" value="2"/>
</dbReference>
<dbReference type="EMBL" id="LIAE01006897">
    <property type="protein sequence ID" value="PAV84021.1"/>
    <property type="molecule type" value="Genomic_DNA"/>
</dbReference>
<dbReference type="Pfam" id="PF12796">
    <property type="entry name" value="Ank_2"/>
    <property type="match status" value="1"/>
</dbReference>
<evidence type="ECO:0000259" key="7">
    <source>
        <dbReference type="PROSITE" id="PS51228"/>
    </source>
</evidence>
<dbReference type="Pfam" id="PF00887">
    <property type="entry name" value="ACBP"/>
    <property type="match status" value="1"/>
</dbReference>
<evidence type="ECO:0000256" key="4">
    <source>
        <dbReference type="ARBA" id="ARBA00023121"/>
    </source>
</evidence>
<evidence type="ECO:0000256" key="3">
    <source>
        <dbReference type="ARBA" id="ARBA00023043"/>
    </source>
</evidence>
<dbReference type="InterPro" id="IPR002110">
    <property type="entry name" value="Ankyrin_rpt"/>
</dbReference>
<keyword evidence="3 5" id="KW-0040">ANK repeat</keyword>
<dbReference type="Gene3D" id="1.25.40.20">
    <property type="entry name" value="Ankyrin repeat-containing domain"/>
    <property type="match status" value="1"/>
</dbReference>
<dbReference type="SMART" id="SM00248">
    <property type="entry name" value="ANK"/>
    <property type="match status" value="3"/>
</dbReference>